<dbReference type="EMBL" id="RBWV01000012">
    <property type="protein sequence ID" value="RKS74116.1"/>
    <property type="molecule type" value="Genomic_DNA"/>
</dbReference>
<sequence length="120" mass="13079">MGVEIDDPADVSELRGAPESFKRFVARTVEQLQAEEKCPGAAVGVTVQTLRTDGFAIGGVNACGGYEALWAQVDGTWKEVYGTQDSLDCAVLRRYRVPSDVAGDTCYDYKGKKEHSYHQA</sequence>
<reference evidence="1 2" key="1">
    <citation type="submission" date="2018-10" db="EMBL/GenBank/DDBJ databases">
        <title>Genomic Encyclopedia of Archaeal and Bacterial Type Strains, Phase II (KMG-II): from individual species to whole genera.</title>
        <authorList>
            <person name="Goeker M."/>
        </authorList>
    </citation>
    <scope>NUCLEOTIDE SEQUENCE [LARGE SCALE GENOMIC DNA]</scope>
    <source>
        <strain evidence="1 2">RP-AC37</strain>
    </source>
</reference>
<dbReference type="Proteomes" id="UP000281955">
    <property type="component" value="Unassembled WGS sequence"/>
</dbReference>
<keyword evidence="2" id="KW-1185">Reference proteome</keyword>
<evidence type="ECO:0000313" key="1">
    <source>
        <dbReference type="EMBL" id="RKS74116.1"/>
    </source>
</evidence>
<proteinExistence type="predicted"/>
<organism evidence="1 2">
    <name type="scientific">Motilibacter peucedani</name>
    <dbReference type="NCBI Taxonomy" id="598650"/>
    <lineage>
        <taxon>Bacteria</taxon>
        <taxon>Bacillati</taxon>
        <taxon>Actinomycetota</taxon>
        <taxon>Actinomycetes</taxon>
        <taxon>Motilibacterales</taxon>
        <taxon>Motilibacteraceae</taxon>
        <taxon>Motilibacter</taxon>
    </lineage>
</organism>
<gene>
    <name evidence="1" type="ORF">CLV35_2617</name>
</gene>
<evidence type="ECO:0000313" key="2">
    <source>
        <dbReference type="Proteomes" id="UP000281955"/>
    </source>
</evidence>
<accession>A0A420XPM4</accession>
<protein>
    <submittedName>
        <fullName evidence="1">Uncharacterized protein</fullName>
    </submittedName>
</protein>
<comment type="caution">
    <text evidence="1">The sequence shown here is derived from an EMBL/GenBank/DDBJ whole genome shotgun (WGS) entry which is preliminary data.</text>
</comment>
<dbReference type="AlphaFoldDB" id="A0A420XPM4"/>
<name>A0A420XPM4_9ACTN</name>
<dbReference type="InParanoid" id="A0A420XPM4"/>